<dbReference type="Gene3D" id="1.10.418.10">
    <property type="entry name" value="Calponin-like domain"/>
    <property type="match status" value="2"/>
</dbReference>
<accession>A0A1I8IEU9</accession>
<comment type="similarity">
    <text evidence="2">Belongs to the parvin family.</text>
</comment>
<dbReference type="SMART" id="SM00033">
    <property type="entry name" value="CH"/>
    <property type="match status" value="2"/>
</dbReference>
<evidence type="ECO:0000256" key="1">
    <source>
        <dbReference type="ARBA" id="ARBA00004245"/>
    </source>
</evidence>
<evidence type="ECO:0000313" key="9">
    <source>
        <dbReference type="WBParaSite" id="maker-uti_cns_0011910-snap-gene-0.2-mRNA-1"/>
    </source>
</evidence>
<evidence type="ECO:0000256" key="3">
    <source>
        <dbReference type="ARBA" id="ARBA00022490"/>
    </source>
</evidence>
<dbReference type="CDD" id="cd21221">
    <property type="entry name" value="CH_PARV_rpt1"/>
    <property type="match status" value="1"/>
</dbReference>
<dbReference type="InterPro" id="IPR001715">
    <property type="entry name" value="CH_dom"/>
</dbReference>
<dbReference type="GO" id="GO:0030036">
    <property type="term" value="P:actin cytoskeleton organization"/>
    <property type="evidence" value="ECO:0007669"/>
    <property type="project" value="InterPro"/>
</dbReference>
<dbReference type="GO" id="GO:0005925">
    <property type="term" value="C:focal adhesion"/>
    <property type="evidence" value="ECO:0007669"/>
    <property type="project" value="TreeGrafter"/>
</dbReference>
<dbReference type="PANTHER" id="PTHR12114:SF4">
    <property type="entry name" value="GH23568P"/>
    <property type="match status" value="1"/>
</dbReference>
<sequence>MAAKTPKPDDSFPIFEKFTTLSKKKAKEKDEAAALEQEGLNAITTDGRTEDKLEPEDFKLEEGGERRMVVEKDADEALTNLIAVLKDWLNEVLVADRMVVRSLADDLYDGQVLQILLHRLFNRTLSEPDVIHSAHGQRQRLESVLAALDELLGRRAEWTAEEIYGRQLVPVLRLLVAIASAARAPIKLPGRVTVPVLVVQKRDGALQYTRRLESVTGPEDVFCLADAERDMLDDIFERSPERVGLLERHLMLFINSNLACLNIEVTDLARDLADGVNLIILLGLLEGYFVPLHFYTSVSATKEQRVANVSLLFDLMEDAGILRPTTRPEELVAGDLKAALRVGLPIFSKYKSGRQ</sequence>
<dbReference type="SUPFAM" id="SSF47576">
    <property type="entry name" value="Calponin-homology domain, CH-domain"/>
    <property type="match status" value="1"/>
</dbReference>
<keyword evidence="6" id="KW-0009">Actin-binding</keyword>
<dbReference type="PROSITE" id="PS50021">
    <property type="entry name" value="CH"/>
    <property type="match status" value="2"/>
</dbReference>
<dbReference type="InterPro" id="IPR036872">
    <property type="entry name" value="CH_dom_sf"/>
</dbReference>
<dbReference type="GO" id="GO:0003779">
    <property type="term" value="F:actin binding"/>
    <property type="evidence" value="ECO:0007669"/>
    <property type="project" value="UniProtKB-KW"/>
</dbReference>
<dbReference type="GO" id="GO:0005737">
    <property type="term" value="C:cytoplasm"/>
    <property type="evidence" value="ECO:0007669"/>
    <property type="project" value="TreeGrafter"/>
</dbReference>
<dbReference type="AlphaFoldDB" id="A0A1I8IEU9"/>
<organism evidence="8 9">
    <name type="scientific">Macrostomum lignano</name>
    <dbReference type="NCBI Taxonomy" id="282301"/>
    <lineage>
        <taxon>Eukaryota</taxon>
        <taxon>Metazoa</taxon>
        <taxon>Spiralia</taxon>
        <taxon>Lophotrochozoa</taxon>
        <taxon>Platyhelminthes</taxon>
        <taxon>Rhabditophora</taxon>
        <taxon>Macrostomorpha</taxon>
        <taxon>Macrostomida</taxon>
        <taxon>Macrostomidae</taxon>
        <taxon>Macrostomum</taxon>
    </lineage>
</organism>
<dbReference type="OrthoDB" id="2099265at2759"/>
<dbReference type="WBParaSite" id="maker-uti_cns_0011910-snap-gene-0.2-mRNA-1">
    <property type="protein sequence ID" value="maker-uti_cns_0011910-snap-gene-0.2-mRNA-1"/>
    <property type="gene ID" value="maker-uti_cns_0011910-snap-gene-0.2"/>
</dbReference>
<evidence type="ECO:0000256" key="7">
    <source>
        <dbReference type="ARBA" id="ARBA00023212"/>
    </source>
</evidence>
<dbReference type="GO" id="GO:0030031">
    <property type="term" value="P:cell projection assembly"/>
    <property type="evidence" value="ECO:0007669"/>
    <property type="project" value="TreeGrafter"/>
</dbReference>
<dbReference type="PIRSF" id="PIRSF039131">
    <property type="entry name" value="Parvin"/>
    <property type="match status" value="1"/>
</dbReference>
<dbReference type="GO" id="GO:0034446">
    <property type="term" value="P:substrate adhesion-dependent cell spreading"/>
    <property type="evidence" value="ECO:0007669"/>
    <property type="project" value="TreeGrafter"/>
</dbReference>
<protein>
    <submittedName>
        <fullName evidence="9">Beta-parvin</fullName>
    </submittedName>
</protein>
<dbReference type="PANTHER" id="PTHR12114">
    <property type="entry name" value="PARVIN"/>
    <property type="match status" value="1"/>
</dbReference>
<evidence type="ECO:0000313" key="8">
    <source>
        <dbReference type="Proteomes" id="UP000095280"/>
    </source>
</evidence>
<keyword evidence="7" id="KW-0206">Cytoskeleton</keyword>
<reference evidence="9" key="1">
    <citation type="submission" date="2016-11" db="UniProtKB">
        <authorList>
            <consortium name="WormBaseParasite"/>
        </authorList>
    </citation>
    <scope>IDENTIFICATION</scope>
</reference>
<dbReference type="CDD" id="cd21222">
    <property type="entry name" value="CH_PARV_rpt2"/>
    <property type="match status" value="1"/>
</dbReference>
<evidence type="ECO:0000256" key="6">
    <source>
        <dbReference type="ARBA" id="ARBA00023203"/>
    </source>
</evidence>
<name>A0A1I8IEU9_9PLAT</name>
<comment type="subcellular location">
    <subcellularLocation>
        <location evidence="1">Cytoplasm</location>
        <location evidence="1">Cytoskeleton</location>
    </subcellularLocation>
</comment>
<evidence type="ECO:0000256" key="2">
    <source>
        <dbReference type="ARBA" id="ARBA00005666"/>
    </source>
</evidence>
<evidence type="ECO:0000256" key="4">
    <source>
        <dbReference type="ARBA" id="ARBA00022737"/>
    </source>
</evidence>
<dbReference type="GO" id="GO:0015629">
    <property type="term" value="C:actin cytoskeleton"/>
    <property type="evidence" value="ECO:0007669"/>
    <property type="project" value="TreeGrafter"/>
</dbReference>
<dbReference type="Proteomes" id="UP000095280">
    <property type="component" value="Unplaced"/>
</dbReference>
<evidence type="ECO:0000256" key="5">
    <source>
        <dbReference type="ARBA" id="ARBA00022889"/>
    </source>
</evidence>
<dbReference type="InterPro" id="IPR028433">
    <property type="entry name" value="Parvin"/>
</dbReference>
<keyword evidence="5" id="KW-0130">Cell adhesion</keyword>
<dbReference type="Pfam" id="PF00307">
    <property type="entry name" value="CH"/>
    <property type="match status" value="2"/>
</dbReference>
<keyword evidence="8" id="KW-1185">Reference proteome</keyword>
<keyword evidence="4" id="KW-0677">Repeat</keyword>
<proteinExistence type="inferred from homology"/>
<dbReference type="GO" id="GO:0071963">
    <property type="term" value="P:establishment or maintenance of cell polarity regulating cell shape"/>
    <property type="evidence" value="ECO:0007669"/>
    <property type="project" value="TreeGrafter"/>
</dbReference>
<keyword evidence="3" id="KW-0963">Cytoplasm</keyword>
<dbReference type="STRING" id="282301.A0A1I8IEU9"/>